<dbReference type="NCBIfam" id="TIGR01494">
    <property type="entry name" value="ATPase_P-type"/>
    <property type="match status" value="1"/>
</dbReference>
<gene>
    <name evidence="4" type="ORF">Bca52824_089256</name>
</gene>
<protein>
    <submittedName>
        <fullName evidence="4">Uncharacterized protein</fullName>
    </submittedName>
</protein>
<feature type="region of interest" description="Disordered" evidence="2">
    <location>
        <begin position="372"/>
        <end position="395"/>
    </location>
</feature>
<evidence type="ECO:0000313" key="4">
    <source>
        <dbReference type="EMBL" id="KAG2249628.1"/>
    </source>
</evidence>
<dbReference type="Pfam" id="PF00702">
    <property type="entry name" value="Hydrolase"/>
    <property type="match status" value="1"/>
</dbReference>
<evidence type="ECO:0000256" key="2">
    <source>
        <dbReference type="SAM" id="MobiDB-lite"/>
    </source>
</evidence>
<dbReference type="Proteomes" id="UP000886595">
    <property type="component" value="Unassembled WGS sequence"/>
</dbReference>
<dbReference type="Gene3D" id="3.40.50.1000">
    <property type="entry name" value="HAD superfamily/HAD-like"/>
    <property type="match status" value="1"/>
</dbReference>
<dbReference type="AlphaFoldDB" id="A0A8X7PEY2"/>
<dbReference type="PANTHER" id="PTHR48085:SF14">
    <property type="entry name" value="CADMIUM_ZINC-TRANSPORTING ATPASE HMA2"/>
    <property type="match status" value="1"/>
</dbReference>
<dbReference type="InterPro" id="IPR036412">
    <property type="entry name" value="HAD-like_sf"/>
</dbReference>
<dbReference type="PRINTS" id="PR00119">
    <property type="entry name" value="CATATPASE"/>
</dbReference>
<dbReference type="GO" id="GO:0016887">
    <property type="term" value="F:ATP hydrolysis activity"/>
    <property type="evidence" value="ECO:0007669"/>
    <property type="project" value="InterPro"/>
</dbReference>
<organism evidence="4 5">
    <name type="scientific">Brassica carinata</name>
    <name type="common">Ethiopian mustard</name>
    <name type="synonym">Abyssinian cabbage</name>
    <dbReference type="NCBI Taxonomy" id="52824"/>
    <lineage>
        <taxon>Eukaryota</taxon>
        <taxon>Viridiplantae</taxon>
        <taxon>Streptophyta</taxon>
        <taxon>Embryophyta</taxon>
        <taxon>Tracheophyta</taxon>
        <taxon>Spermatophyta</taxon>
        <taxon>Magnoliopsida</taxon>
        <taxon>eudicotyledons</taxon>
        <taxon>Gunneridae</taxon>
        <taxon>Pentapetalae</taxon>
        <taxon>rosids</taxon>
        <taxon>malvids</taxon>
        <taxon>Brassicales</taxon>
        <taxon>Brassicaceae</taxon>
        <taxon>Brassiceae</taxon>
        <taxon>Brassica</taxon>
    </lineage>
</organism>
<dbReference type="PANTHER" id="PTHR48085">
    <property type="entry name" value="CADMIUM/ZINC-TRANSPORTING ATPASE HMA2-RELATED"/>
    <property type="match status" value="1"/>
</dbReference>
<evidence type="ECO:0000256" key="1">
    <source>
        <dbReference type="ARBA" id="ARBA00006024"/>
    </source>
</evidence>
<keyword evidence="3" id="KW-0812">Transmembrane</keyword>
<dbReference type="InterPro" id="IPR023214">
    <property type="entry name" value="HAD_sf"/>
</dbReference>
<keyword evidence="3" id="KW-0472">Membrane</keyword>
<evidence type="ECO:0000313" key="5">
    <source>
        <dbReference type="Proteomes" id="UP000886595"/>
    </source>
</evidence>
<evidence type="ECO:0000256" key="3">
    <source>
        <dbReference type="SAM" id="Phobius"/>
    </source>
</evidence>
<comment type="similarity">
    <text evidence="1">Belongs to the cation transport ATPase (P-type) (TC 3.A.3) family. Type IB subfamily.</text>
</comment>
<dbReference type="GO" id="GO:0022857">
    <property type="term" value="F:transmembrane transporter activity"/>
    <property type="evidence" value="ECO:0007669"/>
    <property type="project" value="TreeGrafter"/>
</dbReference>
<keyword evidence="3" id="KW-1133">Transmembrane helix</keyword>
<dbReference type="SUPFAM" id="SSF56784">
    <property type="entry name" value="HAD-like"/>
    <property type="match status" value="1"/>
</dbReference>
<dbReference type="InterPro" id="IPR001757">
    <property type="entry name" value="P_typ_ATPase"/>
</dbReference>
<feature type="compositionally biased region" description="Basic residues" evidence="2">
    <location>
        <begin position="385"/>
        <end position="395"/>
    </location>
</feature>
<dbReference type="EMBL" id="JAAMPC010000017">
    <property type="protein sequence ID" value="KAG2249628.1"/>
    <property type="molecule type" value="Genomic_DNA"/>
</dbReference>
<reference evidence="4 5" key="1">
    <citation type="submission" date="2020-02" db="EMBL/GenBank/DDBJ databases">
        <authorList>
            <person name="Ma Q."/>
            <person name="Huang Y."/>
            <person name="Song X."/>
            <person name="Pei D."/>
        </authorList>
    </citation>
    <scope>NUCLEOTIDE SEQUENCE [LARGE SCALE GENOMIC DNA]</scope>
    <source>
        <strain evidence="4">Sxm20200214</strain>
        <tissue evidence="4">Leaf</tissue>
    </source>
</reference>
<feature type="transmembrane region" description="Helical" evidence="3">
    <location>
        <begin position="161"/>
        <end position="180"/>
    </location>
</feature>
<feature type="compositionally biased region" description="Basic and acidic residues" evidence="2">
    <location>
        <begin position="373"/>
        <end position="384"/>
    </location>
</feature>
<dbReference type="GO" id="GO:0005524">
    <property type="term" value="F:ATP binding"/>
    <property type="evidence" value="ECO:0007669"/>
    <property type="project" value="InterPro"/>
</dbReference>
<sequence length="395" mass="42243">MCTVPDIDVDTKGGKTVGYVYLGETLAGVFNLSDACRSGVAQAMKELKSMGIKTAMLTGDNQASAMHAKEQLGNVMDVVNAELLPEGKSQIIKEFKREGPTAMVGDGLNDAPALATADIGISMGVSGSALATETGHIILMSNDIRRIPQAIRLARRGKRKVVENVVLSITMKGAILALAFAGHPLIWAAVLADVGTCLLVILNSMLLLRDTHVPGGKCHRVEKGEGDVVGDMEAGLLPKRGDEKHCKSGCCGKKNQEKVMKLDKTSEGHGHSGCCDKKQKDDVMIVGERCESRCCGDKKQPDQDEVKQSCHNEGGNLEEIRLDISVKGCCSRAGADPVVASLKVKSDGHCESSCCESSRKGNNEEACCEVETNESKCSSRERSHSHSHCHSHHHE</sequence>
<dbReference type="OrthoDB" id="1730128at2759"/>
<name>A0A8X7PEY2_BRACI</name>
<proteinExistence type="inferred from homology"/>
<accession>A0A8X7PEY2</accession>
<dbReference type="InterPro" id="IPR051014">
    <property type="entry name" value="Cation_Transport_ATPase_IB"/>
</dbReference>
<dbReference type="GO" id="GO:0016020">
    <property type="term" value="C:membrane"/>
    <property type="evidence" value="ECO:0007669"/>
    <property type="project" value="InterPro"/>
</dbReference>
<feature type="transmembrane region" description="Helical" evidence="3">
    <location>
        <begin position="186"/>
        <end position="208"/>
    </location>
</feature>
<comment type="caution">
    <text evidence="4">The sequence shown here is derived from an EMBL/GenBank/DDBJ whole genome shotgun (WGS) entry which is preliminary data.</text>
</comment>
<keyword evidence="5" id="KW-1185">Reference proteome</keyword>